<evidence type="ECO:0000256" key="2">
    <source>
        <dbReference type="SAM" id="Phobius"/>
    </source>
</evidence>
<feature type="transmembrane region" description="Helical" evidence="2">
    <location>
        <begin position="441"/>
        <end position="462"/>
    </location>
</feature>
<feature type="domain" description="DUF6594" evidence="3">
    <location>
        <begin position="258"/>
        <end position="484"/>
    </location>
</feature>
<feature type="region of interest" description="Disordered" evidence="1">
    <location>
        <begin position="21"/>
        <end position="258"/>
    </location>
</feature>
<reference evidence="4" key="1">
    <citation type="submission" date="2021-07" db="EMBL/GenBank/DDBJ databases">
        <authorList>
            <person name="Branca A.L. A."/>
        </authorList>
    </citation>
    <scope>NUCLEOTIDE SEQUENCE</scope>
</reference>
<feature type="transmembrane region" description="Helical" evidence="2">
    <location>
        <begin position="469"/>
        <end position="488"/>
    </location>
</feature>
<comment type="caution">
    <text evidence="4">The sequence shown here is derived from an EMBL/GenBank/DDBJ whole genome shotgun (WGS) entry which is preliminary data.</text>
</comment>
<dbReference type="EMBL" id="CAJVPD010000210">
    <property type="protein sequence ID" value="CAG8366663.1"/>
    <property type="molecule type" value="Genomic_DNA"/>
</dbReference>
<feature type="compositionally biased region" description="Low complexity" evidence="1">
    <location>
        <begin position="187"/>
        <end position="199"/>
    </location>
</feature>
<evidence type="ECO:0000259" key="3">
    <source>
        <dbReference type="Pfam" id="PF20237"/>
    </source>
</evidence>
<dbReference type="AlphaFoldDB" id="A0A9W4NEF5"/>
<sequence length="518" mass="56128">MPTQTKISTGKDERKRTYSLVSNISNAQAGPVASTKTAANSSPSAKQAQGAKQALKTTADPKPQKSEPTKQAPNVFEYLDENDESSSGSSSSSDSSESGSEESEDEEPEPRPKQATPKIQSPTPQPKTVPHRVLAPGGNTPPKQLTQSPPATKSPKEPAKPPAPPAPEVPSQETQLVTRKRQAARKPSPISMASISPSSGKGQMELSHPPQYHGPRDTGAIHRPPLPPSPPRSPEEGLHFTTPRKRRDSAQSTSGYGLVASQLTKSASDEMDGFSPLYRRFESVNHRVLLHLQDEISQMEEDLNSLDEYEEMHRISTAEQEGTKPLPASRRRDSQAQAYSSLHYRRMDLMSALIVKTEQYSMHITPSTRIITDSHLDNALTAYSKVLQTLPSAPEKDVDNYRSWMIKQHPIASAEVRFLNHRKDLVSLTPRVAAPAAAAPVYVAIIIASGALLLPLLAFNMIAEFSGRLVVVTVVGGAAAAIAANYSAGVNSAVESRDGWRCATIYFGFMTMAAMFIP</sequence>
<gene>
    <name evidence="4" type="ORF">PSALAMII_LOCUS4184</name>
</gene>
<dbReference type="Proteomes" id="UP001152592">
    <property type="component" value="Unassembled WGS sequence"/>
</dbReference>
<name>A0A9W4NEF5_9EURO</name>
<dbReference type="InterPro" id="IPR046529">
    <property type="entry name" value="DUF6594"/>
</dbReference>
<feature type="compositionally biased region" description="Low complexity" evidence="1">
    <location>
        <begin position="85"/>
        <end position="98"/>
    </location>
</feature>
<evidence type="ECO:0000313" key="4">
    <source>
        <dbReference type="EMBL" id="CAG8366663.1"/>
    </source>
</evidence>
<feature type="compositionally biased region" description="Low complexity" evidence="1">
    <location>
        <begin position="45"/>
        <end position="58"/>
    </location>
</feature>
<evidence type="ECO:0000313" key="5">
    <source>
        <dbReference type="Proteomes" id="UP001152592"/>
    </source>
</evidence>
<keyword evidence="2" id="KW-1133">Transmembrane helix</keyword>
<dbReference type="PANTHER" id="PTHR34502:SF6">
    <property type="entry name" value="DUF6594 DOMAIN-CONTAINING PROTEIN"/>
    <property type="match status" value="1"/>
</dbReference>
<feature type="compositionally biased region" description="Acidic residues" evidence="1">
    <location>
        <begin position="99"/>
        <end position="108"/>
    </location>
</feature>
<dbReference type="PANTHER" id="PTHR34502">
    <property type="entry name" value="DUF6594 DOMAIN-CONTAINING PROTEIN-RELATED"/>
    <property type="match status" value="1"/>
</dbReference>
<accession>A0A9W4NEF5</accession>
<proteinExistence type="predicted"/>
<feature type="compositionally biased region" description="Polar residues" evidence="1">
    <location>
        <begin position="21"/>
        <end position="44"/>
    </location>
</feature>
<protein>
    <recommendedName>
        <fullName evidence="3">DUF6594 domain-containing protein</fullName>
    </recommendedName>
</protein>
<dbReference type="OrthoDB" id="414698at2759"/>
<dbReference type="Pfam" id="PF20237">
    <property type="entry name" value="DUF6594"/>
    <property type="match status" value="1"/>
</dbReference>
<organism evidence="4 5">
    <name type="scientific">Penicillium salamii</name>
    <dbReference type="NCBI Taxonomy" id="1612424"/>
    <lineage>
        <taxon>Eukaryota</taxon>
        <taxon>Fungi</taxon>
        <taxon>Dikarya</taxon>
        <taxon>Ascomycota</taxon>
        <taxon>Pezizomycotina</taxon>
        <taxon>Eurotiomycetes</taxon>
        <taxon>Eurotiomycetidae</taxon>
        <taxon>Eurotiales</taxon>
        <taxon>Aspergillaceae</taxon>
        <taxon>Penicillium</taxon>
    </lineage>
</organism>
<keyword evidence="2" id="KW-0472">Membrane</keyword>
<feature type="transmembrane region" description="Helical" evidence="2">
    <location>
        <begin position="500"/>
        <end position="517"/>
    </location>
</feature>
<keyword evidence="2" id="KW-0812">Transmembrane</keyword>
<evidence type="ECO:0000256" key="1">
    <source>
        <dbReference type="SAM" id="MobiDB-lite"/>
    </source>
</evidence>